<accession>A0ABD3HB26</accession>
<dbReference type="AlphaFoldDB" id="A0ABD3HB26"/>
<protein>
    <recommendedName>
        <fullName evidence="3">Reverse transcriptase domain-containing protein</fullName>
    </recommendedName>
</protein>
<sequence length="233" mass="26233">MKFACASTLGNSVIDYLLASPGARERVQAFELSQWLPESDHKFLAFTIGGVHRRHNERKVKRLVHPTREDRCQYEAEMENRLRTGQFTSEEVTAVILETARTVFNRPRGREKAWFDAQCVEARRVALLVPESERVAVHHDLYWSSVEKVEGVPLGTTTISMLLFADDVALVATSMEQLQAHITRLQAFCTETSIRRGIVSHIRHKLQLGTEVGMLTYAVGRALGGSLKHYGGT</sequence>
<dbReference type="EMBL" id="JBJQOH010000004">
    <property type="protein sequence ID" value="KAL3687802.1"/>
    <property type="molecule type" value="Genomic_DNA"/>
</dbReference>
<dbReference type="Proteomes" id="UP001633002">
    <property type="component" value="Unassembled WGS sequence"/>
</dbReference>
<evidence type="ECO:0000313" key="2">
    <source>
        <dbReference type="Proteomes" id="UP001633002"/>
    </source>
</evidence>
<organism evidence="1 2">
    <name type="scientific">Riccia sorocarpa</name>
    <dbReference type="NCBI Taxonomy" id="122646"/>
    <lineage>
        <taxon>Eukaryota</taxon>
        <taxon>Viridiplantae</taxon>
        <taxon>Streptophyta</taxon>
        <taxon>Embryophyta</taxon>
        <taxon>Marchantiophyta</taxon>
        <taxon>Marchantiopsida</taxon>
        <taxon>Marchantiidae</taxon>
        <taxon>Marchantiales</taxon>
        <taxon>Ricciaceae</taxon>
        <taxon>Riccia</taxon>
    </lineage>
</organism>
<keyword evidence="2" id="KW-1185">Reference proteome</keyword>
<name>A0ABD3HB26_9MARC</name>
<comment type="caution">
    <text evidence="1">The sequence shown here is derived from an EMBL/GenBank/DDBJ whole genome shotgun (WGS) entry which is preliminary data.</text>
</comment>
<evidence type="ECO:0008006" key="3">
    <source>
        <dbReference type="Google" id="ProtNLM"/>
    </source>
</evidence>
<gene>
    <name evidence="1" type="ORF">R1sor_014111</name>
</gene>
<proteinExistence type="predicted"/>
<evidence type="ECO:0000313" key="1">
    <source>
        <dbReference type="EMBL" id="KAL3687802.1"/>
    </source>
</evidence>
<reference evidence="1 2" key="1">
    <citation type="submission" date="2024-09" db="EMBL/GenBank/DDBJ databases">
        <title>Chromosome-scale assembly of Riccia sorocarpa.</title>
        <authorList>
            <person name="Paukszto L."/>
        </authorList>
    </citation>
    <scope>NUCLEOTIDE SEQUENCE [LARGE SCALE GENOMIC DNA]</scope>
    <source>
        <strain evidence="1">LP-2024</strain>
        <tissue evidence="1">Aerial parts of the thallus</tissue>
    </source>
</reference>